<keyword evidence="7" id="KW-0406">Ion transport</keyword>
<dbReference type="SUPFAM" id="SSF111357">
    <property type="entry name" value="Mitochondrial ATP synthase coupling factor 6"/>
    <property type="match status" value="1"/>
</dbReference>
<dbReference type="GeneTree" id="ENSGT00390000008902"/>
<reference evidence="16" key="2">
    <citation type="journal article" date="2013" name="Nat. Genet.">
        <title>The genome of the platyfish, Xiphophorus maculatus, provides insights into evolutionary adaptation and several complex traits.</title>
        <authorList>
            <person name="Schartl M."/>
            <person name="Walter R.B."/>
            <person name="Shen Y."/>
            <person name="Garcia T."/>
            <person name="Catchen J."/>
            <person name="Amores A."/>
            <person name="Braasch I."/>
            <person name="Chalopin D."/>
            <person name="Volff J.N."/>
            <person name="Lesch K.P."/>
            <person name="Bisazza A."/>
            <person name="Minx P."/>
            <person name="Hillier L."/>
            <person name="Wilson R.K."/>
            <person name="Fuerstenberg S."/>
            <person name="Boore J."/>
            <person name="Searle S."/>
            <person name="Postlethwait J.H."/>
            <person name="Warren W.C."/>
        </authorList>
    </citation>
    <scope>NUCLEOTIDE SEQUENCE [LARGE SCALE GENOMIC DNA]</scope>
    <source>
        <strain evidence="16">JP 163 A</strain>
    </source>
</reference>
<dbReference type="KEGG" id="xma:111609369"/>
<dbReference type="InParanoid" id="A0A3B5PSN3"/>
<sequence>MSTSLLRIGHLRCVNKCLQTQSWNILSRAPTALTFSTKSSGSKNSSKKTSKDKNKPKTYFDIEKLVQHKPCNFPKKEVSPTASAVTEAAQEAIASVATKRMSPAASAETIATTYDITIQPVTTSFVKKVPSKITTAESIVEVFPEDFPGEDALILEASKVAAEPAADVPQDPMHPAPASVESAPDPFVLVDGALNLVHEAVPNKGSMEPVEETLPAEGSLKSVVEGAHAEALLEPLTEAPPEEVSLEPVVKVAPVEVSLEHVVEAAPEEASLEPVVEAAPTEPSPKLAMEVTLTTVSGGVPETLTADLQASLEPVAKAVPEPVAEATPSEPDPAESMPGPEAEVVLEPVAEITDATDVVPGSEDLVNPAWVLSKAAEEELQMDSPAEAVGPSQAHMDPVQRLFLDSIREYSTNSQAAGGLVDAGSQYQKVLEEEIAKLQRLYGGGDLTSFPNFKFTEPQWDEVFQK</sequence>
<keyword evidence="3" id="KW-0813">Transport</keyword>
<evidence type="ECO:0000256" key="6">
    <source>
        <dbReference type="ARBA" id="ARBA00022792"/>
    </source>
</evidence>
<organism evidence="15 16">
    <name type="scientific">Xiphophorus maculatus</name>
    <name type="common">Southern platyfish</name>
    <name type="synonym">Platypoecilus maculatus</name>
    <dbReference type="NCBI Taxonomy" id="8083"/>
    <lineage>
        <taxon>Eukaryota</taxon>
        <taxon>Metazoa</taxon>
        <taxon>Chordata</taxon>
        <taxon>Craniata</taxon>
        <taxon>Vertebrata</taxon>
        <taxon>Euteleostomi</taxon>
        <taxon>Actinopterygii</taxon>
        <taxon>Neopterygii</taxon>
        <taxon>Teleostei</taxon>
        <taxon>Neoteleostei</taxon>
        <taxon>Acanthomorphata</taxon>
        <taxon>Ovalentaria</taxon>
        <taxon>Atherinomorphae</taxon>
        <taxon>Cyprinodontiformes</taxon>
        <taxon>Poeciliidae</taxon>
        <taxon>Poeciliinae</taxon>
        <taxon>Xiphophorus</taxon>
    </lineage>
</organism>
<evidence type="ECO:0000256" key="12">
    <source>
        <dbReference type="ARBA" id="ARBA00064647"/>
    </source>
</evidence>
<dbReference type="Pfam" id="PF05511">
    <property type="entry name" value="ATP-synt_F6"/>
    <property type="match status" value="1"/>
</dbReference>
<dbReference type="FunFam" id="1.10.246.110:FF:000001">
    <property type="entry name" value="ATP synthase-coupling factor 6, mitochondrial"/>
    <property type="match status" value="1"/>
</dbReference>
<dbReference type="GO" id="GO:0005743">
    <property type="term" value="C:mitochondrial inner membrane"/>
    <property type="evidence" value="ECO:0007669"/>
    <property type="project" value="UniProtKB-SubCell"/>
</dbReference>
<keyword evidence="6" id="KW-0999">Mitochondrion inner membrane</keyword>
<dbReference type="Proteomes" id="UP000002852">
    <property type="component" value="Unassembled WGS sequence"/>
</dbReference>
<dbReference type="InterPro" id="IPR008387">
    <property type="entry name" value="ATP_synth_f6_mt"/>
</dbReference>
<evidence type="ECO:0000256" key="14">
    <source>
        <dbReference type="SAM" id="MobiDB-lite"/>
    </source>
</evidence>
<feature type="region of interest" description="Disordered" evidence="14">
    <location>
        <begin position="35"/>
        <end position="55"/>
    </location>
</feature>
<comment type="similarity">
    <text evidence="2">Belongs to the eukaryotic ATPase subunit F6 family.</text>
</comment>
<evidence type="ECO:0000256" key="8">
    <source>
        <dbReference type="ARBA" id="ARBA00023128"/>
    </source>
</evidence>
<dbReference type="OMA" id="EPSEGQM"/>
<dbReference type="GO" id="GO:0045259">
    <property type="term" value="C:proton-transporting ATP synthase complex"/>
    <property type="evidence" value="ECO:0007669"/>
    <property type="project" value="UniProtKB-KW"/>
</dbReference>
<name>A0A3B5PSN3_XIPMA</name>
<comment type="function">
    <text evidence="11">Subunit F6, of the mitochondrial membrane ATP synthase complex (F(1)F(0) ATP synthase or Complex V) that produces ATP from ADP in the presence of a proton gradient across the membrane which is generated by electron transport complexes of the respiratory chain. ATP synthase complex consist of a soluble F(1) head domain - the catalytic core - and a membrane F(1) domain - the membrane proton channel. These two domains are linked by a central stalk rotating inside the F(1) region and a stationary peripheral stalk. During catalysis, ATP synthesis in the catalytic domain of F(1) is coupled via a rotary mechanism of the central stalk subunits to proton translocation. In vivo, can only synthesize ATP although its ATP hydrolase activity can be activated artificially in vitro. Part of the complex F(0) domain. Part of the complex F(0) domain and the peripheric stalk, which acts as a stator to hold the catalytic alpha(3)beta(3) subcomplex and subunit a/ATP6 static relative to the rotary elements.</text>
</comment>
<dbReference type="GeneID" id="111609369"/>
<evidence type="ECO:0000313" key="16">
    <source>
        <dbReference type="Proteomes" id="UP000002852"/>
    </source>
</evidence>
<evidence type="ECO:0000256" key="9">
    <source>
        <dbReference type="ARBA" id="ARBA00023136"/>
    </source>
</evidence>
<dbReference type="Gene3D" id="1.10.246.110">
    <property type="entry name" value="Mitochondrial ATP synthase-coupling factor 6"/>
    <property type="match status" value="1"/>
</dbReference>
<keyword evidence="8" id="KW-0496">Mitochondrion</keyword>
<evidence type="ECO:0000256" key="4">
    <source>
        <dbReference type="ARBA" id="ARBA00022547"/>
    </source>
</evidence>
<comment type="subunit">
    <text evidence="12">Component of the ATP synthase complex composed at least of ATP5F1A/subunit alpha, ATP5F1B/subunit beta, ATP5MC1/subunit c (homooctomer), MT-ATP6/subunit a, MT-ATP8/subunit 8, ATP5ME/subunit e, ATP5MF/subunit f, ATP5MG/subunit g, ATP5MK/subunit k, ATP5MJ/subunit j, ATP5F1C/subunit gamma, ATP5F1D/subunit delta, ATP5F1E/subunit epsilon, ATP5PF/subunit F6, ATP5PB/subunit b, ATP5PD/subunit d, ATP5PO/subunit OSCP. ATP synthase complex consists of a soluble F(1) head domain (subunits alpha(3) and beta(3)) - the catalytic core - and a membrane F(0) domain - the membrane proton channel (subunits c, a, 8, e, f, g, k and j). These two domains are linked by a central stalk (subunits gamma, delta, and epsilon) rotating inside the F1 region and a stationary peripheral stalk (subunits F6, b, d, and OSCP).</text>
</comment>
<dbReference type="AlphaFoldDB" id="A0A3B5PSN3"/>
<dbReference type="PANTHER" id="PTHR12441">
    <property type="entry name" value="ATP SYNTHASE COUPLING FACTOR 6, MITOCHONDRIAL"/>
    <property type="match status" value="1"/>
</dbReference>
<evidence type="ECO:0000256" key="3">
    <source>
        <dbReference type="ARBA" id="ARBA00022448"/>
    </source>
</evidence>
<dbReference type="Ensembl" id="ENSXMAT00000024050.1">
    <property type="protein sequence ID" value="ENSXMAP00000020611.1"/>
    <property type="gene ID" value="ENSXMAG00000021579.1"/>
</dbReference>
<evidence type="ECO:0000256" key="13">
    <source>
        <dbReference type="ARBA" id="ARBA00073749"/>
    </source>
</evidence>
<keyword evidence="5" id="KW-0375">Hydrogen ion transport</keyword>
<reference evidence="15" key="3">
    <citation type="submission" date="2025-08" db="UniProtKB">
        <authorList>
            <consortium name="Ensembl"/>
        </authorList>
    </citation>
    <scope>IDENTIFICATION</scope>
    <source>
        <strain evidence="15">JP 163 A</strain>
    </source>
</reference>
<dbReference type="STRING" id="8083.ENSXMAP00000020611"/>
<reference evidence="16" key="1">
    <citation type="submission" date="2012-01" db="EMBL/GenBank/DDBJ databases">
        <authorList>
            <person name="Walter R."/>
            <person name="Schartl M."/>
            <person name="Warren W."/>
        </authorList>
    </citation>
    <scope>NUCLEOTIDE SEQUENCE [LARGE SCALE GENOMIC DNA]</scope>
    <source>
        <strain evidence="16">JP 163 A</strain>
    </source>
</reference>
<comment type="subcellular location">
    <subcellularLocation>
        <location evidence="1">Mitochondrion inner membrane</location>
    </subcellularLocation>
</comment>
<reference evidence="15" key="4">
    <citation type="submission" date="2025-09" db="UniProtKB">
        <authorList>
            <consortium name="Ensembl"/>
        </authorList>
    </citation>
    <scope>IDENTIFICATION</scope>
    <source>
        <strain evidence="15">JP 163 A</strain>
    </source>
</reference>
<keyword evidence="4" id="KW-0138">CF(0)</keyword>
<proteinExistence type="inferred from homology"/>
<evidence type="ECO:0000256" key="2">
    <source>
        <dbReference type="ARBA" id="ARBA00007346"/>
    </source>
</evidence>
<evidence type="ECO:0000256" key="11">
    <source>
        <dbReference type="ARBA" id="ARBA00059339"/>
    </source>
</evidence>
<protein>
    <recommendedName>
        <fullName evidence="13">ATP synthase peripheral stalk subunit F6, mitochondrial</fullName>
    </recommendedName>
    <alternativeName>
        <fullName evidence="10">ATP synthase peripheral stalk subunit F6</fullName>
    </alternativeName>
</protein>
<dbReference type="PANTHER" id="PTHR12441:SF14">
    <property type="entry name" value="ATP SYNTHASE-COUPLING FACTOR 6, MITOCHONDRIAL"/>
    <property type="match status" value="1"/>
</dbReference>
<dbReference type="GO" id="GO:0015986">
    <property type="term" value="P:proton motive force-driven ATP synthesis"/>
    <property type="evidence" value="ECO:0007669"/>
    <property type="project" value="InterPro"/>
</dbReference>
<evidence type="ECO:0000256" key="7">
    <source>
        <dbReference type="ARBA" id="ARBA00023065"/>
    </source>
</evidence>
<dbReference type="RefSeq" id="XP_023193278.1">
    <property type="nucleotide sequence ID" value="XM_023337510.1"/>
</dbReference>
<evidence type="ECO:0000256" key="5">
    <source>
        <dbReference type="ARBA" id="ARBA00022781"/>
    </source>
</evidence>
<evidence type="ECO:0000313" key="15">
    <source>
        <dbReference type="Ensembl" id="ENSXMAP00000020611.1"/>
    </source>
</evidence>
<accession>A0A3B5PSN3</accession>
<evidence type="ECO:0000256" key="10">
    <source>
        <dbReference type="ARBA" id="ARBA00029863"/>
    </source>
</evidence>
<keyword evidence="9" id="KW-0472">Membrane</keyword>
<dbReference type="InterPro" id="IPR036204">
    <property type="entry name" value="ATP_synth_f6_sf_mt"/>
</dbReference>
<keyword evidence="16" id="KW-1185">Reference proteome</keyword>
<dbReference type="GO" id="GO:0015078">
    <property type="term" value="F:proton transmembrane transporter activity"/>
    <property type="evidence" value="ECO:0007669"/>
    <property type="project" value="InterPro"/>
</dbReference>
<evidence type="ECO:0000256" key="1">
    <source>
        <dbReference type="ARBA" id="ARBA00004273"/>
    </source>
</evidence>
<dbReference type="OrthoDB" id="8902296at2759"/>